<keyword evidence="2 4" id="KW-0472">Membrane</keyword>
<dbReference type="PANTHER" id="PTHR30329">
    <property type="entry name" value="STATOR ELEMENT OF FLAGELLAR MOTOR COMPLEX"/>
    <property type="match status" value="1"/>
</dbReference>
<dbReference type="InterPro" id="IPR036737">
    <property type="entry name" value="OmpA-like_sf"/>
</dbReference>
<gene>
    <name evidence="7" type="ordered locus">Weevi_1007</name>
</gene>
<keyword evidence="5" id="KW-0732">Signal</keyword>
<dbReference type="InterPro" id="IPR006690">
    <property type="entry name" value="OMPA-like_CS"/>
</dbReference>
<feature type="chain" id="PRO_5003256461" evidence="5">
    <location>
        <begin position="27"/>
        <end position="234"/>
    </location>
</feature>
<evidence type="ECO:0000256" key="1">
    <source>
        <dbReference type="ARBA" id="ARBA00004442"/>
    </source>
</evidence>
<keyword evidence="3" id="KW-0998">Cell outer membrane</keyword>
<dbReference type="KEGG" id="wvi:Weevi_1007"/>
<reference evidence="8" key="2">
    <citation type="journal article" date="2011" name="Stand. Genomic Sci.">
        <title>Complete genome sequence of Weeksella virosa type strain (9751T).</title>
        <authorList>
            <person name="Lang E."/>
            <person name="Teshima H."/>
            <person name="Lucas S."/>
            <person name="Lapidus A."/>
            <person name="Hammon N."/>
            <person name="Deshpande S."/>
            <person name="Nolan M."/>
            <person name="Cheng J."/>
            <person name="Pitluck S."/>
            <person name="Liolios K."/>
            <person name="Pagani I."/>
            <person name="Mikhailova N."/>
            <person name="Ivanova N."/>
            <person name="Mavromatis K."/>
            <person name="Pati A."/>
            <person name="Tapia R."/>
            <person name="Han C."/>
            <person name="Goodwin L."/>
            <person name="Chen A."/>
            <person name="Palaniappan K."/>
            <person name="Land M."/>
            <person name="Hauser L."/>
            <person name="Chang Y."/>
            <person name="Jeffries C."/>
            <person name="Brambilla E."/>
            <person name="Kopitz M."/>
            <person name="Rohde M."/>
            <person name="Goker M."/>
            <person name="Tindall B."/>
            <person name="Detter J."/>
            <person name="Woyke T."/>
            <person name="Bristow J."/>
            <person name="Eisen J."/>
            <person name="Markowitz V."/>
            <person name="Hugenholtz P."/>
            <person name="Klenk H."/>
            <person name="Kyrpides N."/>
        </authorList>
    </citation>
    <scope>NUCLEOTIDE SEQUENCE [LARGE SCALE GENOMIC DNA]</scope>
    <source>
        <strain evidence="8">ATCC 43766 / DSM 16922 / JCM 21250 / NBRC 16016 / NCTC 11634 / CL345/78</strain>
    </source>
</reference>
<evidence type="ECO:0000313" key="7">
    <source>
        <dbReference type="EMBL" id="ADX67716.1"/>
    </source>
</evidence>
<dbReference type="RefSeq" id="WP_013598106.1">
    <property type="nucleotide sequence ID" value="NC_015144.1"/>
</dbReference>
<reference evidence="7 8" key="1">
    <citation type="journal article" date="2011" name="Stand. Genomic Sci.">
        <title>Complete genome sequence of Weeksella virosa type strain (9751).</title>
        <authorList>
            <person name="Lang E."/>
            <person name="Teshima H."/>
            <person name="Lucas S."/>
            <person name="Lapidus A."/>
            <person name="Hammon N."/>
            <person name="Deshpande S."/>
            <person name="Nolan M."/>
            <person name="Cheng J.F."/>
            <person name="Pitluck S."/>
            <person name="Liolios K."/>
            <person name="Pagani I."/>
            <person name="Mikhailova N."/>
            <person name="Ivanova N."/>
            <person name="Mavromatis K."/>
            <person name="Pati A."/>
            <person name="Tapia R."/>
            <person name="Han C."/>
            <person name="Goodwin L."/>
            <person name="Chen A."/>
            <person name="Palaniappan K."/>
            <person name="Land M."/>
            <person name="Hauser L."/>
            <person name="Chang Y.J."/>
            <person name="Jeffries C.D."/>
            <person name="Brambilla E.M."/>
            <person name="Kopitz M."/>
            <person name="Rohde M."/>
            <person name="Goker M."/>
            <person name="Tindall B.J."/>
            <person name="Detter J.C."/>
            <person name="Woyke T."/>
            <person name="Bristow J."/>
            <person name="Eisen J.A."/>
            <person name="Markowitz V."/>
            <person name="Hugenholtz P."/>
            <person name="Klenk H.P."/>
            <person name="Kyrpides N.C."/>
        </authorList>
    </citation>
    <scope>NUCLEOTIDE SEQUENCE [LARGE SCALE GENOMIC DNA]</scope>
    <source>
        <strain evidence="8">ATCC 43766 / DSM 16922 / JCM 21250 / NBRC 16016 / NCTC 11634 / CL345/78</strain>
    </source>
</reference>
<dbReference type="PROSITE" id="PS51123">
    <property type="entry name" value="OMPA_2"/>
    <property type="match status" value="1"/>
</dbReference>
<dbReference type="EMBL" id="CP002455">
    <property type="protein sequence ID" value="ADX67716.1"/>
    <property type="molecule type" value="Genomic_DNA"/>
</dbReference>
<feature type="signal peptide" evidence="5">
    <location>
        <begin position="1"/>
        <end position="26"/>
    </location>
</feature>
<dbReference type="HOGENOM" id="CLU_016890_6_0_10"/>
<protein>
    <submittedName>
        <fullName evidence="7">OmpA/MotB domain protein</fullName>
    </submittedName>
</protein>
<dbReference type="eggNOG" id="COG2885">
    <property type="taxonomic scope" value="Bacteria"/>
</dbReference>
<dbReference type="PROSITE" id="PS51257">
    <property type="entry name" value="PROKAR_LIPOPROTEIN"/>
    <property type="match status" value="1"/>
</dbReference>
<dbReference type="Proteomes" id="UP000008641">
    <property type="component" value="Chromosome"/>
</dbReference>
<dbReference type="InterPro" id="IPR006664">
    <property type="entry name" value="OMP_bac"/>
</dbReference>
<evidence type="ECO:0000256" key="4">
    <source>
        <dbReference type="PROSITE-ProRule" id="PRU00473"/>
    </source>
</evidence>
<dbReference type="InterPro" id="IPR039567">
    <property type="entry name" value="Gly-zipper"/>
</dbReference>
<dbReference type="CDD" id="cd07185">
    <property type="entry name" value="OmpA_C-like"/>
    <property type="match status" value="1"/>
</dbReference>
<dbReference type="AlphaFoldDB" id="F0P206"/>
<evidence type="ECO:0000259" key="6">
    <source>
        <dbReference type="PROSITE" id="PS51123"/>
    </source>
</evidence>
<dbReference type="STRING" id="865938.Weevi_1007"/>
<keyword evidence="8" id="KW-1185">Reference proteome</keyword>
<comment type="subcellular location">
    <subcellularLocation>
        <location evidence="1">Cell outer membrane</location>
    </subcellularLocation>
</comment>
<dbReference type="InterPro" id="IPR006665">
    <property type="entry name" value="OmpA-like"/>
</dbReference>
<dbReference type="PROSITE" id="PS01068">
    <property type="entry name" value="OMPA_1"/>
    <property type="match status" value="1"/>
</dbReference>
<dbReference type="InterPro" id="IPR050330">
    <property type="entry name" value="Bact_OuterMem_StrucFunc"/>
</dbReference>
<dbReference type="Gene3D" id="3.30.1330.60">
    <property type="entry name" value="OmpA-like domain"/>
    <property type="match status" value="1"/>
</dbReference>
<dbReference type="OrthoDB" id="9782229at2"/>
<organism evidence="7 8">
    <name type="scientific">Weeksella virosa (strain ATCC 43766 / DSM 16922 / JCM 21250 / CCUG 30538 / CDC 9751 / IAM 14551 / NBRC 16016 / NCTC 11634 / CL345/78)</name>
    <dbReference type="NCBI Taxonomy" id="865938"/>
    <lineage>
        <taxon>Bacteria</taxon>
        <taxon>Pseudomonadati</taxon>
        <taxon>Bacteroidota</taxon>
        <taxon>Flavobacteriia</taxon>
        <taxon>Flavobacteriales</taxon>
        <taxon>Weeksellaceae</taxon>
        <taxon>Weeksella</taxon>
    </lineage>
</organism>
<name>F0P206_WEEVC</name>
<feature type="domain" description="OmpA-like" evidence="6">
    <location>
        <begin position="105"/>
        <end position="222"/>
    </location>
</feature>
<dbReference type="Pfam" id="PF13488">
    <property type="entry name" value="Gly-zipper_Omp"/>
    <property type="match status" value="1"/>
</dbReference>
<dbReference type="GO" id="GO:0009279">
    <property type="term" value="C:cell outer membrane"/>
    <property type="evidence" value="ECO:0007669"/>
    <property type="project" value="UniProtKB-SubCell"/>
</dbReference>
<dbReference type="Pfam" id="PF00691">
    <property type="entry name" value="OmpA"/>
    <property type="match status" value="1"/>
</dbReference>
<evidence type="ECO:0000256" key="2">
    <source>
        <dbReference type="ARBA" id="ARBA00023136"/>
    </source>
</evidence>
<evidence type="ECO:0000256" key="3">
    <source>
        <dbReference type="ARBA" id="ARBA00023237"/>
    </source>
</evidence>
<proteinExistence type="predicted"/>
<dbReference type="SUPFAM" id="SSF103088">
    <property type="entry name" value="OmpA-like"/>
    <property type="match status" value="1"/>
</dbReference>
<evidence type="ECO:0000256" key="5">
    <source>
        <dbReference type="SAM" id="SignalP"/>
    </source>
</evidence>
<sequence length="234" mass="24339">MKNIQLKTTGLAILLGGSFIFSSCEAVQNTNNTQRGAAIGTVAGGVIGGILGNNVGKGGNTALGSVIGAAVGGGAGILIGQHMDKQAEKIEQVLPGAEVVRTDEGINLILNENSSVTFDYNSENLTSKAKNSLDKLIQVFKEYPDTNLLIVGHTDNVGSQNFNLPLSEKRAKSVVNYLVSKGISSSRLTSKGVGLSEPIADNSTAAGRAQNRRVEIAITANEKMKAEAKKQAGE</sequence>
<dbReference type="PRINTS" id="PR01021">
    <property type="entry name" value="OMPADOMAIN"/>
</dbReference>
<dbReference type="PANTHER" id="PTHR30329:SF21">
    <property type="entry name" value="LIPOPROTEIN YIAD-RELATED"/>
    <property type="match status" value="1"/>
</dbReference>
<evidence type="ECO:0000313" key="8">
    <source>
        <dbReference type="Proteomes" id="UP000008641"/>
    </source>
</evidence>
<accession>F0P206</accession>